<keyword evidence="1" id="KW-0472">Membrane</keyword>
<evidence type="ECO:0000313" key="2">
    <source>
        <dbReference type="EMBL" id="OGY99249.1"/>
    </source>
</evidence>
<keyword evidence="1" id="KW-0812">Transmembrane</keyword>
<dbReference type="Proteomes" id="UP000178880">
    <property type="component" value="Unassembled WGS sequence"/>
</dbReference>
<protein>
    <submittedName>
        <fullName evidence="2">Uncharacterized protein</fullName>
    </submittedName>
</protein>
<keyword evidence="1" id="KW-1133">Transmembrane helix</keyword>
<gene>
    <name evidence="2" type="ORF">A2945_04735</name>
</gene>
<evidence type="ECO:0000313" key="3">
    <source>
        <dbReference type="Proteomes" id="UP000178880"/>
    </source>
</evidence>
<proteinExistence type="predicted"/>
<dbReference type="AlphaFoldDB" id="A0A1G2CET3"/>
<reference evidence="2 3" key="1">
    <citation type="journal article" date="2016" name="Nat. Commun.">
        <title>Thousands of microbial genomes shed light on interconnected biogeochemical processes in an aquifer system.</title>
        <authorList>
            <person name="Anantharaman K."/>
            <person name="Brown C.T."/>
            <person name="Hug L.A."/>
            <person name="Sharon I."/>
            <person name="Castelle C.J."/>
            <person name="Probst A.J."/>
            <person name="Thomas B.C."/>
            <person name="Singh A."/>
            <person name="Wilkins M.J."/>
            <person name="Karaoz U."/>
            <person name="Brodie E.L."/>
            <person name="Williams K.H."/>
            <person name="Hubbard S.S."/>
            <person name="Banfield J.F."/>
        </authorList>
    </citation>
    <scope>NUCLEOTIDE SEQUENCE [LARGE SCALE GENOMIC DNA]</scope>
</reference>
<accession>A0A1G2CET3</accession>
<organism evidence="2 3">
    <name type="scientific">Candidatus Liptonbacteria bacterium RIFCSPLOWO2_01_FULL_52_25</name>
    <dbReference type="NCBI Taxonomy" id="1798650"/>
    <lineage>
        <taxon>Bacteria</taxon>
        <taxon>Candidatus Liptoniibacteriota</taxon>
    </lineage>
</organism>
<comment type="caution">
    <text evidence="2">The sequence shown here is derived from an EMBL/GenBank/DDBJ whole genome shotgun (WGS) entry which is preliminary data.</text>
</comment>
<name>A0A1G2CET3_9BACT</name>
<sequence>MLCFSQNFLKEITLRTLKIVLLSVVAFVGLVTVAGLYGGVIGDTVQRIPYIFYNQHAEIRYTTSHDESLQSTPSGSFYQEDEQGGIVFGVAYHSWYDEPNGTYYYRVSNLDKASAACVKSDLFLKLVGRKSFLLQPKGSVYLVLHNNTPPARGKSGEFLETGFKLSLQRKSCLTSLGGGGGGTTAGVLVPQSMK</sequence>
<feature type="transmembrane region" description="Helical" evidence="1">
    <location>
        <begin position="20"/>
        <end position="40"/>
    </location>
</feature>
<evidence type="ECO:0000256" key="1">
    <source>
        <dbReference type="SAM" id="Phobius"/>
    </source>
</evidence>
<dbReference type="EMBL" id="MHLA01000017">
    <property type="protein sequence ID" value="OGY99249.1"/>
    <property type="molecule type" value="Genomic_DNA"/>
</dbReference>